<accession>A0A9X2HXZ1</accession>
<gene>
    <name evidence="1" type="ORF">M9979_12190</name>
</gene>
<dbReference type="AlphaFoldDB" id="A0A9X2HXZ1"/>
<name>A0A9X2HXZ1_9SPHN</name>
<comment type="caution">
    <text evidence="1">The sequence shown here is derived from an EMBL/GenBank/DDBJ whole genome shotgun (WGS) entry which is preliminary data.</text>
</comment>
<evidence type="ECO:0000313" key="2">
    <source>
        <dbReference type="Proteomes" id="UP001139486"/>
    </source>
</evidence>
<proteinExistence type="predicted"/>
<reference evidence="1" key="1">
    <citation type="submission" date="2022-05" db="EMBL/GenBank/DDBJ databases">
        <title>Sphingomonas sp. strain RP10 Genome sequencing and assembly.</title>
        <authorList>
            <person name="Kim I."/>
        </authorList>
    </citation>
    <scope>NUCLEOTIDE SEQUENCE</scope>
    <source>
        <strain evidence="1">RP10</strain>
    </source>
</reference>
<sequence length="48" mass="5436">MMSIEEIQRQRALELAVEGRSASERIDETVKRAEAYLRFLRSPAGEAA</sequence>
<keyword evidence="2" id="KW-1185">Reference proteome</keyword>
<dbReference type="EMBL" id="JAMLDY010000014">
    <property type="protein sequence ID" value="MCP3735633.1"/>
    <property type="molecule type" value="Genomic_DNA"/>
</dbReference>
<dbReference type="Proteomes" id="UP001139486">
    <property type="component" value="Unassembled WGS sequence"/>
</dbReference>
<dbReference type="RefSeq" id="WP_254289632.1">
    <property type="nucleotide sequence ID" value="NZ_JAMLDY010000014.1"/>
</dbReference>
<organism evidence="1 2">
    <name type="scientific">Sphingomonas liriopis</name>
    <dbReference type="NCBI Taxonomy" id="2949094"/>
    <lineage>
        <taxon>Bacteria</taxon>
        <taxon>Pseudomonadati</taxon>
        <taxon>Pseudomonadota</taxon>
        <taxon>Alphaproteobacteria</taxon>
        <taxon>Sphingomonadales</taxon>
        <taxon>Sphingomonadaceae</taxon>
        <taxon>Sphingomonas</taxon>
    </lineage>
</organism>
<protein>
    <submittedName>
        <fullName evidence="1">Uncharacterized protein</fullName>
    </submittedName>
</protein>
<evidence type="ECO:0000313" key="1">
    <source>
        <dbReference type="EMBL" id="MCP3735633.1"/>
    </source>
</evidence>